<reference evidence="1" key="1">
    <citation type="submission" date="2022-10" db="EMBL/GenBank/DDBJ databases">
        <title>Complete Genome of Trichothecium roseum strain YXFP-22015, a Plant Pathogen Isolated from Citrus.</title>
        <authorList>
            <person name="Wang Y."/>
            <person name="Zhu L."/>
        </authorList>
    </citation>
    <scope>NUCLEOTIDE SEQUENCE</scope>
    <source>
        <strain evidence="1">YXFP-22015</strain>
    </source>
</reference>
<dbReference type="EMBL" id="CM047941">
    <property type="protein sequence ID" value="KAI9902536.1"/>
    <property type="molecule type" value="Genomic_DNA"/>
</dbReference>
<dbReference type="Proteomes" id="UP001163324">
    <property type="component" value="Chromosome 2"/>
</dbReference>
<proteinExistence type="predicted"/>
<gene>
    <name evidence="1" type="ORF">N3K66_001888</name>
</gene>
<comment type="caution">
    <text evidence="1">The sequence shown here is derived from an EMBL/GenBank/DDBJ whole genome shotgun (WGS) entry which is preliminary data.</text>
</comment>
<evidence type="ECO:0000313" key="1">
    <source>
        <dbReference type="EMBL" id="KAI9902536.1"/>
    </source>
</evidence>
<protein>
    <submittedName>
        <fullName evidence="1">Uncharacterized protein</fullName>
    </submittedName>
</protein>
<sequence length="317" mass="35004">MPRPQDDTRGYCSPRCDPRSLTRFAPPVVRRTLQIVWGFIESDFFTFAVPNTAFGIVSALASSRLLEGPAPRPADVLRRGPAVLLFNLYSLLLFDLANQRSPEAVEEDRVNKPWRPIPSGLITPEQTREAMLFTAPAALGLNYMLGVWNEGLLVQVLSYYYNELNGGGGLFRDAIISVSYGLANRTSLHLAIGPENAISPQGRLWTVVISAVVFTTMHIQDLKDQAGDSRVGRRTVPLVLGDGPCRVILAFSIPSWSLVAARFWGLGIVGSLLYCLPAAVIAARLLGKREQQQDAQTWKLWCLWHASLYVLPLLSSE</sequence>
<keyword evidence="2" id="KW-1185">Reference proteome</keyword>
<organism evidence="1 2">
    <name type="scientific">Trichothecium roseum</name>
    <dbReference type="NCBI Taxonomy" id="47278"/>
    <lineage>
        <taxon>Eukaryota</taxon>
        <taxon>Fungi</taxon>
        <taxon>Dikarya</taxon>
        <taxon>Ascomycota</taxon>
        <taxon>Pezizomycotina</taxon>
        <taxon>Sordariomycetes</taxon>
        <taxon>Hypocreomycetidae</taxon>
        <taxon>Hypocreales</taxon>
        <taxon>Hypocreales incertae sedis</taxon>
        <taxon>Trichothecium</taxon>
    </lineage>
</organism>
<name>A0ACC0V818_9HYPO</name>
<accession>A0ACC0V818</accession>
<evidence type="ECO:0000313" key="2">
    <source>
        <dbReference type="Proteomes" id="UP001163324"/>
    </source>
</evidence>